<dbReference type="Proteomes" id="UP000621859">
    <property type="component" value="Unassembled WGS sequence"/>
</dbReference>
<reference evidence="2" key="1">
    <citation type="journal article" date="2019" name="Int. J. Syst. Evol. Microbiol.">
        <title>The Global Catalogue of Microorganisms (GCM) 10K type strain sequencing project: providing services to taxonomists for standard genome sequencing and annotation.</title>
        <authorList>
            <consortium name="The Broad Institute Genomics Platform"/>
            <consortium name="The Broad Institute Genome Sequencing Center for Infectious Disease"/>
            <person name="Wu L."/>
            <person name="Ma J."/>
        </authorList>
    </citation>
    <scope>NUCLEOTIDE SEQUENCE [LARGE SCALE GENOMIC DNA]</scope>
    <source>
        <strain evidence="2">CGMCC 1.8860</strain>
    </source>
</reference>
<accession>A0ABQ2PMS9</accession>
<keyword evidence="2" id="KW-1185">Reference proteome</keyword>
<dbReference type="RefSeq" id="WP_188694225.1">
    <property type="nucleotide sequence ID" value="NZ_BMLY01000004.1"/>
</dbReference>
<dbReference type="InterPro" id="IPR008727">
    <property type="entry name" value="PAAR_motif"/>
</dbReference>
<sequence length="177" mass="18547">MIRFNIVQGDLTTSGGYVIGASLNAIIGNRMMAGEGDSVTCPKCGSVGRILCVGPRIPGIFDGVMEALSGDIVLCKCERKPVLLNSQTEMFQMAPAESHAAPSTAQSVASLVQFDTHFCVHHAVTGEPVESMAYVIQHAGETIAGQTGNDGKTALLTNSVASQGMLLKLVQTRIGVR</sequence>
<name>A0ABQ2PMS9_9NEIS</name>
<dbReference type="CDD" id="cd14744">
    <property type="entry name" value="PAAR_CT_2"/>
    <property type="match status" value="1"/>
</dbReference>
<evidence type="ECO:0000313" key="1">
    <source>
        <dbReference type="EMBL" id="GGP26711.1"/>
    </source>
</evidence>
<dbReference type="Pfam" id="PF05488">
    <property type="entry name" value="PAAR_motif"/>
    <property type="match status" value="1"/>
</dbReference>
<proteinExistence type="predicted"/>
<dbReference type="EMBL" id="BMLY01000004">
    <property type="protein sequence ID" value="GGP26711.1"/>
    <property type="molecule type" value="Genomic_DNA"/>
</dbReference>
<comment type="caution">
    <text evidence="1">The sequence shown here is derived from an EMBL/GenBank/DDBJ whole genome shotgun (WGS) entry which is preliminary data.</text>
</comment>
<gene>
    <name evidence="1" type="ORF">GCM10010971_25300</name>
</gene>
<organism evidence="1 2">
    <name type="scientific">Silvimonas amylolytica</name>
    <dbReference type="NCBI Taxonomy" id="449663"/>
    <lineage>
        <taxon>Bacteria</taxon>
        <taxon>Pseudomonadati</taxon>
        <taxon>Pseudomonadota</taxon>
        <taxon>Betaproteobacteria</taxon>
        <taxon>Neisseriales</taxon>
        <taxon>Chitinibacteraceae</taxon>
        <taxon>Silvimonas</taxon>
    </lineage>
</organism>
<protein>
    <submittedName>
        <fullName evidence="1">Bacteriophage gp29 protein</fullName>
    </submittedName>
</protein>
<evidence type="ECO:0000313" key="2">
    <source>
        <dbReference type="Proteomes" id="UP000621859"/>
    </source>
</evidence>